<organism evidence="1 2">
    <name type="scientific">Candidatus Ornithospirochaeta avicola</name>
    <dbReference type="NCBI Taxonomy" id="2840896"/>
    <lineage>
        <taxon>Bacteria</taxon>
        <taxon>Pseudomonadati</taxon>
        <taxon>Spirochaetota</taxon>
        <taxon>Spirochaetia</taxon>
        <taxon>Spirochaetales</taxon>
        <taxon>Spirochaetaceae</taxon>
        <taxon>Spirochaetaceae incertae sedis</taxon>
        <taxon>Candidatus Ornithospirochaeta</taxon>
    </lineage>
</organism>
<gene>
    <name evidence="1" type="ORF">IAB12_05655</name>
</gene>
<dbReference type="Proteomes" id="UP000823936">
    <property type="component" value="Unassembled WGS sequence"/>
</dbReference>
<dbReference type="AlphaFoldDB" id="A0A9D1TNQ8"/>
<dbReference type="EMBL" id="DXHU01000021">
    <property type="protein sequence ID" value="HIV99241.1"/>
    <property type="molecule type" value="Genomic_DNA"/>
</dbReference>
<reference evidence="1" key="2">
    <citation type="submission" date="2021-04" db="EMBL/GenBank/DDBJ databases">
        <authorList>
            <person name="Gilroy R."/>
        </authorList>
    </citation>
    <scope>NUCLEOTIDE SEQUENCE</scope>
    <source>
        <strain evidence="1">Gambia11-129</strain>
    </source>
</reference>
<evidence type="ECO:0000313" key="1">
    <source>
        <dbReference type="EMBL" id="HIV99241.1"/>
    </source>
</evidence>
<proteinExistence type="predicted"/>
<protein>
    <submittedName>
        <fullName evidence="1">Uncharacterized protein</fullName>
    </submittedName>
</protein>
<comment type="caution">
    <text evidence="1">The sequence shown here is derived from an EMBL/GenBank/DDBJ whole genome shotgun (WGS) entry which is preliminary data.</text>
</comment>
<sequence>MVTEKIDFENTTSETDITIYPFFIDVLNDYASFAGPDVDIVKGAVDQITGMLTSSQSAQNLSVTNTGENSYNIAFTYSSISDLLKALGGGEQDILVEKDGSLSFYLDINNYSQLKKIIPILSDVNFEVYAAEYNQGMSEDDYLEMIYYLLGSEAPDAVRESEISITITLPGLITSGENVEMLDSNTARYTFSLLSFLLLSEPLSFSLTWNAQA</sequence>
<accession>A0A9D1TNQ8</accession>
<evidence type="ECO:0000313" key="2">
    <source>
        <dbReference type="Proteomes" id="UP000823936"/>
    </source>
</evidence>
<name>A0A9D1TNQ8_9SPIO</name>
<reference evidence="1" key="1">
    <citation type="journal article" date="2021" name="PeerJ">
        <title>Extensive microbial diversity within the chicken gut microbiome revealed by metagenomics and culture.</title>
        <authorList>
            <person name="Gilroy R."/>
            <person name="Ravi A."/>
            <person name="Getino M."/>
            <person name="Pursley I."/>
            <person name="Horton D.L."/>
            <person name="Alikhan N.F."/>
            <person name="Baker D."/>
            <person name="Gharbi K."/>
            <person name="Hall N."/>
            <person name="Watson M."/>
            <person name="Adriaenssens E.M."/>
            <person name="Foster-Nyarko E."/>
            <person name="Jarju S."/>
            <person name="Secka A."/>
            <person name="Antonio M."/>
            <person name="Oren A."/>
            <person name="Chaudhuri R.R."/>
            <person name="La Ragione R."/>
            <person name="Hildebrand F."/>
            <person name="Pallen M.J."/>
        </authorList>
    </citation>
    <scope>NUCLEOTIDE SEQUENCE</scope>
    <source>
        <strain evidence="1">Gambia11-129</strain>
    </source>
</reference>